<evidence type="ECO:0000256" key="7">
    <source>
        <dbReference type="ARBA" id="ARBA00022989"/>
    </source>
</evidence>
<dbReference type="PANTHER" id="PTHR11048">
    <property type="entry name" value="PRENYLTRANSFERASES"/>
    <property type="match status" value="1"/>
</dbReference>
<evidence type="ECO:0000256" key="13">
    <source>
        <dbReference type="HAMAP-Rule" id="MF_03189"/>
    </source>
</evidence>
<organism evidence="16 17">
    <name type="scientific">Biomphalaria glabrata</name>
    <name type="common">Bloodfluke planorb</name>
    <name type="synonym">Freshwater snail</name>
    <dbReference type="NCBI Taxonomy" id="6526"/>
    <lineage>
        <taxon>Eukaryota</taxon>
        <taxon>Metazoa</taxon>
        <taxon>Spiralia</taxon>
        <taxon>Lophotrochozoa</taxon>
        <taxon>Mollusca</taxon>
        <taxon>Gastropoda</taxon>
        <taxon>Heterobranchia</taxon>
        <taxon>Euthyneura</taxon>
        <taxon>Panpulmonata</taxon>
        <taxon>Hygrophila</taxon>
        <taxon>Lymnaeoidea</taxon>
        <taxon>Planorbidae</taxon>
        <taxon>Biomphalaria</taxon>
    </lineage>
</organism>
<dbReference type="EnsemblMetazoa" id="BGLB019291-RA">
    <property type="protein sequence ID" value="BGLB019291-PA"/>
    <property type="gene ID" value="BGLB019291"/>
</dbReference>
<keyword evidence="13" id="KW-0496">Mitochondrion</keyword>
<dbReference type="InterPro" id="IPR000537">
    <property type="entry name" value="UbiA_prenyltransferase"/>
</dbReference>
<evidence type="ECO:0000256" key="8">
    <source>
        <dbReference type="ARBA" id="ARBA00023136"/>
    </source>
</evidence>
<dbReference type="GO" id="GO:0006744">
    <property type="term" value="P:ubiquinone biosynthetic process"/>
    <property type="evidence" value="ECO:0007669"/>
    <property type="project" value="UniProtKB-UniRule"/>
</dbReference>
<dbReference type="NCBIfam" id="TIGR01474">
    <property type="entry name" value="ubiA_proteo"/>
    <property type="match status" value="1"/>
</dbReference>
<dbReference type="HAMAP" id="MF_01635">
    <property type="entry name" value="UbiA"/>
    <property type="match status" value="1"/>
</dbReference>
<dbReference type="FunFam" id="1.10.357.140:FF:000003">
    <property type="entry name" value="4-hydroxybenzoate polyprenyltransferase, mitochondrial"/>
    <property type="match status" value="1"/>
</dbReference>
<accession>A0A2C9KGB8</accession>
<dbReference type="GO" id="GO:0008299">
    <property type="term" value="P:isoprenoid biosynthetic process"/>
    <property type="evidence" value="ECO:0007669"/>
    <property type="project" value="UniProtKB-UniRule"/>
</dbReference>
<proteinExistence type="inferred from homology"/>
<dbReference type="PROSITE" id="PS00943">
    <property type="entry name" value="UBIA"/>
    <property type="match status" value="1"/>
</dbReference>
<evidence type="ECO:0000256" key="11">
    <source>
        <dbReference type="ARBA" id="ARBA00050454"/>
    </source>
</evidence>
<keyword evidence="14" id="KW-0479">Metal-binding</keyword>
<keyword evidence="14" id="KW-0862">Zinc</keyword>
<dbReference type="InterPro" id="IPR006370">
    <property type="entry name" value="HB_polyprenyltransferase-like"/>
</dbReference>
<evidence type="ECO:0000256" key="5">
    <source>
        <dbReference type="ARBA" id="ARBA00022688"/>
    </source>
</evidence>
<dbReference type="KEGG" id="bgt:106051624"/>
<dbReference type="InterPro" id="IPR039653">
    <property type="entry name" value="Prenyltransferase"/>
</dbReference>
<evidence type="ECO:0000256" key="9">
    <source>
        <dbReference type="ARBA" id="ARBA00023229"/>
    </source>
</evidence>
<dbReference type="GO" id="GO:0008270">
    <property type="term" value="F:zinc ion binding"/>
    <property type="evidence" value="ECO:0007669"/>
    <property type="project" value="UniProtKB-KW"/>
</dbReference>
<name>A0A2C9KGB8_BIOGL</name>
<keyword evidence="6 13" id="KW-0812">Transmembrane</keyword>
<sequence length="489" mass="54636">MSVPILSQCHPKLVKTLKSRNIISLFSSKVMNTTSLTGNLQASLRHFPCCKCASTFSKNHLLRINRRRSHVLLQPSNHARIITGQHSMTWSYLKHSVKSSEKQTTSVSVLNTACVTNVLQTSTNLVVPSSHFHLSSPEQWTPLKPSNDAEDLAPSSSQQVRQQGTLQAVKSFNFSTTKFILDSSPHSLQPYLRLIRFDKPIGTWLLYWPCTWSIALAAPPGCMPDLKLLSLFGAGAFFMRGAGCIINDMWDKDFDKKVARTKARPLASGELTYFQALVFLGTQLSCALAILLQLNTYSIYLGVASMGLVIVYPLCKRFTYWPQIMLGFAFNYGALLGWAAVRGTVDWQICLTLYFSSILWTLVYDTIYAHQDKYDDMLIGVKSTAIRLGEQTKPWMVAFTTGMTAGLTATGFMCDMTWPYYTAVGITALRLAQQLYTVRLDNADECAKAFRGNFYLGAVMFLGIIFSNLLKPKENVKKEPKDVAVITDI</sequence>
<keyword evidence="7 13" id="KW-1133">Transmembrane helix</keyword>
<feature type="transmembrane region" description="Helical" evidence="13">
    <location>
        <begin position="324"/>
        <end position="341"/>
    </location>
</feature>
<comment type="function">
    <text evidence="13">Catalyzes the prenylation of para-hydroxybenzoate (PHB) with an all-trans polyprenyl group. Mediates the second step in the final reaction sequence of coenzyme Q (CoQ) biosynthesis, which is the condensation of the polyisoprenoid side chain with PHB, generating the first membrane-bound Q intermediate.</text>
</comment>
<dbReference type="GO" id="GO:0008412">
    <property type="term" value="F:4-hydroxybenzoate polyprenyltransferase activity"/>
    <property type="evidence" value="ECO:0007669"/>
    <property type="project" value="UniProtKB-EC"/>
</dbReference>
<gene>
    <name evidence="16" type="primary">106051624</name>
</gene>
<evidence type="ECO:0000256" key="3">
    <source>
        <dbReference type="ARBA" id="ARBA00005985"/>
    </source>
</evidence>
<dbReference type="UniPathway" id="UPA00232"/>
<feature type="domain" description="C2H2-type" evidence="15">
    <location>
        <begin position="47"/>
        <end position="75"/>
    </location>
</feature>
<evidence type="ECO:0000256" key="4">
    <source>
        <dbReference type="ARBA" id="ARBA00022679"/>
    </source>
</evidence>
<keyword evidence="5 13" id="KW-0831">Ubiquinone biosynthesis</keyword>
<dbReference type="Gene3D" id="1.10.357.140">
    <property type="entry name" value="UbiA prenyltransferase"/>
    <property type="match status" value="1"/>
</dbReference>
<evidence type="ECO:0000256" key="14">
    <source>
        <dbReference type="PROSITE-ProRule" id="PRU00042"/>
    </source>
</evidence>
<evidence type="ECO:0000313" key="16">
    <source>
        <dbReference type="EnsemblMetazoa" id="BGLB019291-PA"/>
    </source>
</evidence>
<feature type="transmembrane region" description="Helical" evidence="13">
    <location>
        <begin position="201"/>
        <end position="219"/>
    </location>
</feature>
<comment type="catalytic activity">
    <reaction evidence="12">
        <text>an all-trans-polyprenyl diphosphate + 4-hydroxybenzoate = a 4-hydroxy-3-(all-trans-polyprenyl)benzoate + diphosphate</text>
        <dbReference type="Rhea" id="RHEA:44504"/>
        <dbReference type="Rhea" id="RHEA-COMP:9514"/>
        <dbReference type="Rhea" id="RHEA-COMP:9564"/>
        <dbReference type="ChEBI" id="CHEBI:17879"/>
        <dbReference type="ChEBI" id="CHEBI:33019"/>
        <dbReference type="ChEBI" id="CHEBI:58914"/>
        <dbReference type="ChEBI" id="CHEBI:78396"/>
        <dbReference type="EC" id="2.5.1.39"/>
    </reaction>
    <physiologicalReaction direction="left-to-right" evidence="12">
        <dbReference type="Rhea" id="RHEA:44505"/>
    </physiologicalReaction>
</comment>
<keyword evidence="8 13" id="KW-0472">Membrane</keyword>
<feature type="transmembrane region" description="Helical" evidence="13">
    <location>
        <begin position="452"/>
        <end position="470"/>
    </location>
</feature>
<evidence type="ECO:0000256" key="6">
    <source>
        <dbReference type="ARBA" id="ARBA00022692"/>
    </source>
</evidence>
<evidence type="ECO:0000256" key="1">
    <source>
        <dbReference type="ARBA" id="ARBA00001946"/>
    </source>
</evidence>
<feature type="transmembrane region" description="Helical" evidence="13">
    <location>
        <begin position="231"/>
        <end position="250"/>
    </location>
</feature>
<dbReference type="PROSITE" id="PS50157">
    <property type="entry name" value="ZINC_FINGER_C2H2_2"/>
    <property type="match status" value="1"/>
</dbReference>
<feature type="transmembrane region" description="Helical" evidence="13">
    <location>
        <begin position="297"/>
        <end position="315"/>
    </location>
</feature>
<dbReference type="PANTHER" id="PTHR11048:SF28">
    <property type="entry name" value="4-HYDROXYBENZOATE POLYPRENYLTRANSFERASE, MITOCHONDRIAL"/>
    <property type="match status" value="1"/>
</dbReference>
<keyword evidence="13" id="KW-0999">Mitochondrion inner membrane</keyword>
<dbReference type="CDD" id="cd13959">
    <property type="entry name" value="PT_UbiA_COQ2"/>
    <property type="match status" value="1"/>
</dbReference>
<dbReference type="EC" id="2.5.1.39" evidence="13"/>
<dbReference type="Pfam" id="PF01040">
    <property type="entry name" value="UbiA"/>
    <property type="match status" value="1"/>
</dbReference>
<feature type="transmembrane region" description="Helical" evidence="13">
    <location>
        <begin position="347"/>
        <end position="367"/>
    </location>
</feature>
<evidence type="ECO:0000259" key="15">
    <source>
        <dbReference type="PROSITE" id="PS50157"/>
    </source>
</evidence>
<dbReference type="OrthoDB" id="18170at2759"/>
<evidence type="ECO:0000256" key="2">
    <source>
        <dbReference type="ARBA" id="ARBA00004141"/>
    </source>
</evidence>
<reference evidence="16" key="1">
    <citation type="submission" date="2020-05" db="UniProtKB">
        <authorList>
            <consortium name="EnsemblMetazoa"/>
        </authorList>
    </citation>
    <scope>IDENTIFICATION</scope>
    <source>
        <strain evidence="16">BB02</strain>
    </source>
</reference>
<evidence type="ECO:0000256" key="10">
    <source>
        <dbReference type="ARBA" id="ARBA00049890"/>
    </source>
</evidence>
<dbReference type="VEuPathDB" id="VectorBase:BGLAX_030261"/>
<dbReference type="FunFam" id="1.20.120.1780:FF:000001">
    <property type="entry name" value="4-hydroxybenzoate octaprenyltransferase"/>
    <property type="match status" value="1"/>
</dbReference>
<dbReference type="AlphaFoldDB" id="A0A2C9KGB8"/>
<protein>
    <recommendedName>
        <fullName evidence="13">4-hydroxybenzoate polyprenyltransferase, mitochondrial</fullName>
        <shortName evidence="13">4-HB polyprenyltransferase</shortName>
        <ecNumber evidence="13">2.5.1.39</ecNumber>
    </recommendedName>
    <alternativeName>
        <fullName evidence="13">Para-hydroxybenzoate--polyprenyltransferase</fullName>
        <shortName evidence="13">PHB:PPT</shortName>
        <shortName evidence="13">PHB:polyprenyltransferase</shortName>
    </alternativeName>
</protein>
<comment type="catalytic activity">
    <reaction evidence="10">
        <text>all-trans-decaprenyl diphosphate + 4-hydroxybenzoate = 4-hydroxy-3-(all-trans-decaprenyl)benzoate + diphosphate</text>
        <dbReference type="Rhea" id="RHEA:44564"/>
        <dbReference type="ChEBI" id="CHEBI:17879"/>
        <dbReference type="ChEBI" id="CHEBI:33019"/>
        <dbReference type="ChEBI" id="CHEBI:60721"/>
        <dbReference type="ChEBI" id="CHEBI:84503"/>
        <dbReference type="EC" id="2.5.1.39"/>
    </reaction>
    <physiologicalReaction direction="left-to-right" evidence="10">
        <dbReference type="Rhea" id="RHEA:44565"/>
    </physiologicalReaction>
</comment>
<dbReference type="Proteomes" id="UP000076420">
    <property type="component" value="Unassembled WGS sequence"/>
</dbReference>
<keyword evidence="9 13" id="KW-0414">Isoprene biosynthesis</keyword>
<evidence type="ECO:0000313" key="17">
    <source>
        <dbReference type="Proteomes" id="UP000076420"/>
    </source>
</evidence>
<evidence type="ECO:0000256" key="12">
    <source>
        <dbReference type="ARBA" id="ARBA00051182"/>
    </source>
</evidence>
<comment type="catalytic activity">
    <reaction evidence="11">
        <text>all-trans-nonaprenyl diphosphate + 4-hydroxybenzoate = 4-hydroxy-3-(all-trans-nonaprenyl)benzoate + diphosphate</text>
        <dbReference type="Rhea" id="RHEA:17709"/>
        <dbReference type="ChEBI" id="CHEBI:17879"/>
        <dbReference type="ChEBI" id="CHEBI:33019"/>
        <dbReference type="ChEBI" id="CHEBI:58391"/>
        <dbReference type="ChEBI" id="CHEBI:84502"/>
        <dbReference type="EC" id="2.5.1.39"/>
    </reaction>
    <physiologicalReaction direction="left-to-right" evidence="11">
        <dbReference type="Rhea" id="RHEA:17710"/>
    </physiologicalReaction>
</comment>
<comment type="cofactor">
    <cofactor evidence="1 13">
        <name>Mg(2+)</name>
        <dbReference type="ChEBI" id="CHEBI:18420"/>
    </cofactor>
</comment>
<comment type="pathway">
    <text evidence="13">Cofactor biosynthesis; ubiquinone biosynthesis.</text>
</comment>
<keyword evidence="14" id="KW-0863">Zinc-finger</keyword>
<feature type="transmembrane region" description="Helical" evidence="13">
    <location>
        <begin position="271"/>
        <end position="291"/>
    </location>
</feature>
<dbReference type="GO" id="GO:0005743">
    <property type="term" value="C:mitochondrial inner membrane"/>
    <property type="evidence" value="ECO:0007669"/>
    <property type="project" value="UniProtKB-SubCell"/>
</dbReference>
<dbReference type="InterPro" id="IPR013087">
    <property type="entry name" value="Znf_C2H2_type"/>
</dbReference>
<dbReference type="InterPro" id="IPR044878">
    <property type="entry name" value="UbiA_sf"/>
</dbReference>
<dbReference type="Gene3D" id="1.20.120.1780">
    <property type="entry name" value="UbiA prenyltransferase"/>
    <property type="match status" value="1"/>
</dbReference>
<dbReference type="InterPro" id="IPR030470">
    <property type="entry name" value="UbiA_prenylTrfase_CS"/>
</dbReference>
<dbReference type="VEuPathDB" id="VectorBase:BGLB019291"/>
<dbReference type="STRING" id="6526.A0A2C9KGB8"/>
<comment type="subcellular location">
    <subcellularLocation>
        <location evidence="2">Membrane</location>
        <topology evidence="2">Multi-pass membrane protein</topology>
    </subcellularLocation>
    <subcellularLocation>
        <location evidence="13">Mitochondrion inner membrane</location>
        <topology evidence="13">Multi-pass membrane protein</topology>
        <orientation evidence="13">Matrix side</orientation>
    </subcellularLocation>
</comment>
<keyword evidence="4 13" id="KW-0808">Transferase</keyword>
<comment type="similarity">
    <text evidence="3 13">Belongs to the UbiA prenyltransferase family.</text>
</comment>